<sequence length="247" mass="27555">MTINTLVFGHRGSAGTHPENTMESFQAALDAGAEGIEFDVHLTKDLVPVILHDETVDRTTNGTGWIKDLTYLELQELDAGSWFAPSFKGASIPSLEEVLQWAAPTRLLLNIELKSGVVRYQGIEKIILDLLYKYNLKDRVILSSFNHYSVVEIHQLDPEIETAIIFMEGIYEPWDYAKRIGAHGLHCYIPVAVPELLMGARKAGMPVRPFTVNEESHITSLIKGEASAIITDWPEKAVQIRKALSNT</sequence>
<dbReference type="PANTHER" id="PTHR46211:SF1">
    <property type="entry name" value="GLYCEROPHOSPHODIESTER PHOSPHODIESTERASE, CYTOPLASMIC"/>
    <property type="match status" value="1"/>
</dbReference>
<reference evidence="2 3" key="1">
    <citation type="submission" date="2023-07" db="EMBL/GenBank/DDBJ databases">
        <title>Genomic Encyclopedia of Type Strains, Phase IV (KMG-IV): sequencing the most valuable type-strain genomes for metagenomic binning, comparative biology and taxonomic classification.</title>
        <authorList>
            <person name="Goeker M."/>
        </authorList>
    </citation>
    <scope>NUCLEOTIDE SEQUENCE [LARGE SCALE GENOMIC DNA]</scope>
    <source>
        <strain evidence="2 3">DSM 9768</strain>
    </source>
</reference>
<dbReference type="Proteomes" id="UP001230005">
    <property type="component" value="Unassembled WGS sequence"/>
</dbReference>
<proteinExistence type="predicted"/>
<dbReference type="RefSeq" id="WP_370876046.1">
    <property type="nucleotide sequence ID" value="NZ_JAUSUG010000020.1"/>
</dbReference>
<evidence type="ECO:0000313" key="3">
    <source>
        <dbReference type="Proteomes" id="UP001230005"/>
    </source>
</evidence>
<keyword evidence="2" id="KW-0378">Hydrolase</keyword>
<comment type="caution">
    <text evidence="2">The sequence shown here is derived from an EMBL/GenBank/DDBJ whole genome shotgun (WGS) entry which is preliminary data.</text>
</comment>
<dbReference type="CDD" id="cd08563">
    <property type="entry name" value="GDPD_TtGDE_like"/>
    <property type="match status" value="1"/>
</dbReference>
<gene>
    <name evidence="2" type="ORF">J2S74_004237</name>
</gene>
<evidence type="ECO:0000259" key="1">
    <source>
        <dbReference type="PROSITE" id="PS51704"/>
    </source>
</evidence>
<dbReference type="SUPFAM" id="SSF51695">
    <property type="entry name" value="PLC-like phosphodiesterases"/>
    <property type="match status" value="1"/>
</dbReference>
<organism evidence="2 3">
    <name type="scientific">Evansella vedderi</name>
    <dbReference type="NCBI Taxonomy" id="38282"/>
    <lineage>
        <taxon>Bacteria</taxon>
        <taxon>Bacillati</taxon>
        <taxon>Bacillota</taxon>
        <taxon>Bacilli</taxon>
        <taxon>Bacillales</taxon>
        <taxon>Bacillaceae</taxon>
        <taxon>Evansella</taxon>
    </lineage>
</organism>
<dbReference type="EC" id="3.1.4.46" evidence="2"/>
<dbReference type="Gene3D" id="3.20.20.190">
    <property type="entry name" value="Phosphatidylinositol (PI) phosphodiesterase"/>
    <property type="match status" value="1"/>
</dbReference>
<feature type="domain" description="GP-PDE" evidence="1">
    <location>
        <begin position="5"/>
        <end position="241"/>
    </location>
</feature>
<keyword evidence="3" id="KW-1185">Reference proteome</keyword>
<dbReference type="Pfam" id="PF03009">
    <property type="entry name" value="GDPD"/>
    <property type="match status" value="1"/>
</dbReference>
<dbReference type="InterPro" id="IPR017946">
    <property type="entry name" value="PLC-like_Pdiesterase_TIM-brl"/>
</dbReference>
<dbReference type="PANTHER" id="PTHR46211">
    <property type="entry name" value="GLYCEROPHOSPHORYL DIESTER PHOSPHODIESTERASE"/>
    <property type="match status" value="1"/>
</dbReference>
<evidence type="ECO:0000313" key="2">
    <source>
        <dbReference type="EMBL" id="MDQ0256815.1"/>
    </source>
</evidence>
<dbReference type="EMBL" id="JAUSUG010000020">
    <property type="protein sequence ID" value="MDQ0256815.1"/>
    <property type="molecule type" value="Genomic_DNA"/>
</dbReference>
<name>A0ABU0A001_9BACI</name>
<dbReference type="GO" id="GO:0008889">
    <property type="term" value="F:glycerophosphodiester phosphodiesterase activity"/>
    <property type="evidence" value="ECO:0007669"/>
    <property type="project" value="UniProtKB-EC"/>
</dbReference>
<accession>A0ABU0A001</accession>
<dbReference type="InterPro" id="IPR030395">
    <property type="entry name" value="GP_PDE_dom"/>
</dbReference>
<protein>
    <submittedName>
        <fullName evidence="2">Glycerophosphoryl diester phosphodiesterase</fullName>
        <ecNumber evidence="2">3.1.4.46</ecNumber>
    </submittedName>
</protein>
<dbReference type="PROSITE" id="PS51704">
    <property type="entry name" value="GP_PDE"/>
    <property type="match status" value="1"/>
</dbReference>